<evidence type="ECO:0000256" key="2">
    <source>
        <dbReference type="ARBA" id="ARBA00011245"/>
    </source>
</evidence>
<name>G5AMU3_HETGA</name>
<dbReference type="GO" id="GO:0007601">
    <property type="term" value="P:visual perception"/>
    <property type="evidence" value="ECO:0007669"/>
    <property type="project" value="TreeGrafter"/>
</dbReference>
<comment type="similarity">
    <text evidence="1">Belongs to the beta/gamma-crystallin family.</text>
</comment>
<dbReference type="STRING" id="10181.G5AMU3"/>
<comment type="subunit">
    <text evidence="2">Monomer.</text>
</comment>
<dbReference type="Proteomes" id="UP000006813">
    <property type="component" value="Unassembled WGS sequence"/>
</dbReference>
<dbReference type="SUPFAM" id="SSF49695">
    <property type="entry name" value="gamma-Crystallin-like"/>
    <property type="match status" value="2"/>
</dbReference>
<dbReference type="GO" id="GO:0002088">
    <property type="term" value="P:lens development in camera-type eye"/>
    <property type="evidence" value="ECO:0007669"/>
    <property type="project" value="TreeGrafter"/>
</dbReference>
<dbReference type="EMBL" id="JH166047">
    <property type="protein sequence ID" value="EHA98353.1"/>
    <property type="molecule type" value="Genomic_DNA"/>
</dbReference>
<dbReference type="PANTHER" id="PTHR11818:SF22">
    <property type="entry name" value="GAMMA-CRYSTALLIN N"/>
    <property type="match status" value="1"/>
</dbReference>
<feature type="domain" description="Beta/gamma crystallin 'Greek key'" evidence="6">
    <location>
        <begin position="128"/>
        <end position="170"/>
    </location>
</feature>
<dbReference type="PROSITE" id="PS50915">
    <property type="entry name" value="CRYSTALLIN_BETA_GAMMA"/>
    <property type="match status" value="3"/>
</dbReference>
<dbReference type="InParanoid" id="G5AMU3"/>
<dbReference type="InterPro" id="IPR001064">
    <property type="entry name" value="Beta/gamma_crystallin"/>
</dbReference>
<evidence type="ECO:0000259" key="6">
    <source>
        <dbReference type="PROSITE" id="PS50915"/>
    </source>
</evidence>
<dbReference type="InterPro" id="IPR011024">
    <property type="entry name" value="G_crystallin-like"/>
</dbReference>
<dbReference type="GO" id="GO:0005212">
    <property type="term" value="F:structural constituent of eye lens"/>
    <property type="evidence" value="ECO:0007669"/>
    <property type="project" value="TreeGrafter"/>
</dbReference>
<feature type="domain" description="Beta/gamma crystallin 'Greek key'" evidence="6">
    <location>
        <begin position="193"/>
        <end position="235"/>
    </location>
</feature>
<proteinExistence type="inferred from homology"/>
<evidence type="ECO:0000256" key="1">
    <source>
        <dbReference type="ARBA" id="ARBA00009646"/>
    </source>
</evidence>
<reference evidence="7 8" key="1">
    <citation type="journal article" date="2011" name="Nature">
        <title>Genome sequencing reveals insights into physiology and longevity of the naked mole rat.</title>
        <authorList>
            <person name="Kim E.B."/>
            <person name="Fang X."/>
            <person name="Fushan A.A."/>
            <person name="Huang Z."/>
            <person name="Lobanov A.V."/>
            <person name="Han L."/>
            <person name="Marino S.M."/>
            <person name="Sun X."/>
            <person name="Turanov A.A."/>
            <person name="Yang P."/>
            <person name="Yim S.H."/>
            <person name="Zhao X."/>
            <person name="Kasaikina M.V."/>
            <person name="Stoletzki N."/>
            <person name="Peng C."/>
            <person name="Polak P."/>
            <person name="Xiong Z."/>
            <person name="Kiezun A."/>
            <person name="Zhu Y."/>
            <person name="Chen Y."/>
            <person name="Kryukov G.V."/>
            <person name="Zhang Q."/>
            <person name="Peshkin L."/>
            <person name="Yang L."/>
            <person name="Bronson R.T."/>
            <person name="Buffenstein R."/>
            <person name="Wang B."/>
            <person name="Han C."/>
            <person name="Li Q."/>
            <person name="Chen L."/>
            <person name="Zhao W."/>
            <person name="Sunyaev S.R."/>
            <person name="Park T.J."/>
            <person name="Zhang G."/>
            <person name="Wang J."/>
            <person name="Gladyshev V.N."/>
        </authorList>
    </citation>
    <scope>NUCLEOTIDE SEQUENCE [LARGE SCALE GENOMIC DNA]</scope>
</reference>
<keyword evidence="3" id="KW-0677">Repeat</keyword>
<evidence type="ECO:0000313" key="7">
    <source>
        <dbReference type="EMBL" id="EHA98353.1"/>
    </source>
</evidence>
<gene>
    <name evidence="7" type="ORF">GW7_02061</name>
</gene>
<dbReference type="SMART" id="SM00247">
    <property type="entry name" value="XTALbg"/>
    <property type="match status" value="3"/>
</dbReference>
<dbReference type="Gene3D" id="2.60.20.10">
    <property type="entry name" value="Crystallins"/>
    <property type="match status" value="3"/>
</dbReference>
<evidence type="ECO:0000256" key="4">
    <source>
        <dbReference type="ARBA" id="ARBA00069835"/>
    </source>
</evidence>
<dbReference type="InterPro" id="IPR050252">
    <property type="entry name" value="Beta/Gamma-Crystallin"/>
</dbReference>
<dbReference type="FunCoup" id="G5AMU3">
    <property type="interactions" value="1"/>
</dbReference>
<organism evidence="7 8">
    <name type="scientific">Heterocephalus glaber</name>
    <name type="common">Naked mole rat</name>
    <dbReference type="NCBI Taxonomy" id="10181"/>
    <lineage>
        <taxon>Eukaryota</taxon>
        <taxon>Metazoa</taxon>
        <taxon>Chordata</taxon>
        <taxon>Craniata</taxon>
        <taxon>Vertebrata</taxon>
        <taxon>Euteleostomi</taxon>
        <taxon>Mammalia</taxon>
        <taxon>Eutheria</taxon>
        <taxon>Euarchontoglires</taxon>
        <taxon>Glires</taxon>
        <taxon>Rodentia</taxon>
        <taxon>Hystricomorpha</taxon>
        <taxon>Bathyergidae</taxon>
        <taxon>Heterocephalus</taxon>
    </lineage>
</organism>
<dbReference type="AlphaFoldDB" id="G5AMU3"/>
<sequence length="238" mass="27612">MAQRSGKIVFYEGKHFTGPKLEVGDCDNFQDRGFMNRVNSIHAESGPWVCFDHPDFRSQQFILEHGDYPDFFCWNGHNDHMGSRRPVGMIVFYEGKHFTGPKLEVGDCDNFQDRGFMNRVNSIHAESGPWVCFDHPDFRSQQFILEHGDYPDFFCWNGHNDHMGSRRPVGMSRGWPRSCVKAAKVYGMEREYGGWVLHEEPNYCGRMVLLERGDLGGFSDWEAHSGRVQSLRRVVNFF</sequence>
<feature type="domain" description="Beta/gamma crystallin 'Greek key'" evidence="6">
    <location>
        <begin position="46"/>
        <end position="88"/>
    </location>
</feature>
<dbReference type="PANTHER" id="PTHR11818">
    <property type="entry name" value="BETA/GAMMA CRYSTALLIN"/>
    <property type="match status" value="1"/>
</dbReference>
<protein>
    <recommendedName>
        <fullName evidence="4">Gamma-crystallin N</fullName>
    </recommendedName>
    <alternativeName>
        <fullName evidence="5">Gamma-N-crystallin</fullName>
    </alternativeName>
</protein>
<dbReference type="Pfam" id="PF00030">
    <property type="entry name" value="Crystall"/>
    <property type="match status" value="3"/>
</dbReference>
<evidence type="ECO:0000256" key="3">
    <source>
        <dbReference type="ARBA" id="ARBA00022737"/>
    </source>
</evidence>
<dbReference type="FunFam" id="2.60.20.10:FF:000007">
    <property type="entry name" value="Crystallin gamma N"/>
    <property type="match status" value="2"/>
</dbReference>
<dbReference type="PRINTS" id="PR01367">
    <property type="entry name" value="BGCRYSTALLIN"/>
</dbReference>
<accession>G5AMU3</accession>
<evidence type="ECO:0000256" key="5">
    <source>
        <dbReference type="ARBA" id="ARBA00081484"/>
    </source>
</evidence>
<evidence type="ECO:0000313" key="8">
    <source>
        <dbReference type="Proteomes" id="UP000006813"/>
    </source>
</evidence>